<dbReference type="SMART" id="SM00382">
    <property type="entry name" value="AAA"/>
    <property type="match status" value="1"/>
</dbReference>
<evidence type="ECO:0000313" key="2">
    <source>
        <dbReference type="EMBL" id="MDO1451096.1"/>
    </source>
</evidence>
<dbReference type="Gene3D" id="3.40.50.300">
    <property type="entry name" value="P-loop containing nucleotide triphosphate hydrolases"/>
    <property type="match status" value="1"/>
</dbReference>
<gene>
    <name evidence="2" type="ORF">Q0590_32785</name>
</gene>
<evidence type="ECO:0000259" key="1">
    <source>
        <dbReference type="SMART" id="SM00382"/>
    </source>
</evidence>
<dbReference type="CDD" id="cd00009">
    <property type="entry name" value="AAA"/>
    <property type="match status" value="1"/>
</dbReference>
<keyword evidence="2" id="KW-0067">ATP-binding</keyword>
<organism evidence="2 3">
    <name type="scientific">Rhodocytophaga aerolata</name>
    <dbReference type="NCBI Taxonomy" id="455078"/>
    <lineage>
        <taxon>Bacteria</taxon>
        <taxon>Pseudomonadati</taxon>
        <taxon>Bacteroidota</taxon>
        <taxon>Cytophagia</taxon>
        <taxon>Cytophagales</taxon>
        <taxon>Rhodocytophagaceae</taxon>
        <taxon>Rhodocytophaga</taxon>
    </lineage>
</organism>
<dbReference type="SUPFAM" id="SSF52540">
    <property type="entry name" value="P-loop containing nucleoside triphosphate hydrolases"/>
    <property type="match status" value="1"/>
</dbReference>
<feature type="domain" description="AAA+ ATPase" evidence="1">
    <location>
        <begin position="306"/>
        <end position="450"/>
    </location>
</feature>
<dbReference type="InterPro" id="IPR027417">
    <property type="entry name" value="P-loop_NTPase"/>
</dbReference>
<keyword evidence="3" id="KW-1185">Reference proteome</keyword>
<evidence type="ECO:0000313" key="3">
    <source>
        <dbReference type="Proteomes" id="UP001168528"/>
    </source>
</evidence>
<comment type="caution">
    <text evidence="2">The sequence shown here is derived from an EMBL/GenBank/DDBJ whole genome shotgun (WGS) entry which is preliminary data.</text>
</comment>
<dbReference type="InterPro" id="IPR003593">
    <property type="entry name" value="AAA+_ATPase"/>
</dbReference>
<dbReference type="InterPro" id="IPR003959">
    <property type="entry name" value="ATPase_AAA_core"/>
</dbReference>
<dbReference type="RefSeq" id="WP_302041895.1">
    <property type="nucleotide sequence ID" value="NZ_JAUKPO010000042.1"/>
</dbReference>
<accession>A0ABT8RG60</accession>
<name>A0ABT8RG60_9BACT</name>
<keyword evidence="2" id="KW-0547">Nucleotide-binding</keyword>
<dbReference type="EMBL" id="JAUKPO010000042">
    <property type="protein sequence ID" value="MDO1451096.1"/>
    <property type="molecule type" value="Genomic_DNA"/>
</dbReference>
<sequence length="1535" mass="174817">MSRKGGSATLSGVEYQALYTASRFAEAITEDDIISLRPEAHHTELPIPIDGQSAPLMPQQPAVDDLVIVHLSEPTEYISLKYRDGKGSWDVKQLIAREVLRDFFNQHQQDATARLILVSQSPMDRDLEDCVERVNTSKLDSLKDDLGAKPYQVFKEIEIYLQKTFENAALSRTYILRFIHQIEFYCLPAISITENLILRLQPHVVNASAVKKSLHALALRAGATQQIITPDSIRRKLQEEGYPLIVPPAINEVLSQLQQASSSLTSEYATIGLLSPHHITRPEIDELLAWILNPLPVPQTGDSAASQKSKILIGGAGVGKTVLTRSLCLALQNKDIPVLGLKADRVKGSTKGELLREIRLAGLHHPLLQALATVASPERPSVVIIDQLDALSMCLSAERGHLNSYTELLSELYNLTHIRIILSCRTFDLEHDPDLASFRQAQRIEVPLLSLAQVEEALQATHIAPNLKGISPVLKELLRVPLHLALYCALDEEDRGGMPISSLQGLYERLFSNYLVRRNRLPANLEPKRVKDYLTNLAVAMYNGQTLTLPRFKYQDQDEEVFEYLCSRGALVVTGPLDQQIAFFHQSFYEYLFARHFAVSDKSLADFVLSSGQGLFQRSLIQQVLTYLRGVNASEYILSLGQLLGSIHCRFHIRLLLTQQIASQSNPLTEEFSVVEDYILRNDALRLAFLEAVNARPWLEWLTSPRIFRQLIPEVGALDDTPDGRTLFWRLVNYAPSLAIEQVDALPENTHKREWIAYILFRLKAFKHPLFIPLFEKLFESFVTPNQQFIFWHILQEAVKDLPQWVASKMYEQLKEWTKVCSRNSQHENHQQTEIFKALYRAAPDICFNICSKLLRTWIRQANNYRDPYYKNKKSKYLLLPAPYSLEQDFPEKEETLRDTTDAVQFYAQKYLVDPTNYLTAPDRRTVKKWLHSRVNLLINISLVTIAAKPAHFTDAVFKLFLKPGWLAEATDHSFSYYCLTIFPVIWDAASLDQKQSLAKALTSRITLVDEEVYKYEGHSKFYTRFGRATLHYLLALSPERLSHFPELLQLYKELLRKWGYIPNSVPHSGVKVTSGYPSPAQHWKIDVIPAKNWLKALRKYRVKERQFMSEEGTYEGLLHHLTRLIKDNPSQWQPLVQYLIKHQDESVATLVSILYDANPLLASPLLEEAHQLGLLTDGDLRRICRNTRVDLNGNLQKADPEDIRAELKIIGANLDSVSTISGEKKDILMDALSSTGGYAVYNLLRENLPKEVIPEVVDTLRLVALKGSLYVRAGAVHHLAMLLNTEIPPQETVNLFVDLIGEDYELIEPGLWSLQYLVWRDYNTFSKLFRCAMGEKKAYEPMTKILTVLWGHDKAGAIELLKELWEIEPELKATSLEQLIKGYDVWPDKGVFFNAFALFLTLQPTEKLRRAYNFVFLHLPSDTFGRMAPLLISYLEACASKFDHDHYILEYLAQNIRSHARECITILDALFSQIPPKRNYVGAQRGLEILIEIYTSLSHHTSDSPESQAALNLLDKLLARPDCRAELNAVLAQV</sequence>
<dbReference type="GO" id="GO:0005524">
    <property type="term" value="F:ATP binding"/>
    <property type="evidence" value="ECO:0007669"/>
    <property type="project" value="UniProtKB-KW"/>
</dbReference>
<protein>
    <submittedName>
        <fullName evidence="2">ATP-binding protein</fullName>
    </submittedName>
</protein>
<dbReference type="Pfam" id="PF00004">
    <property type="entry name" value="AAA"/>
    <property type="match status" value="1"/>
</dbReference>
<proteinExistence type="predicted"/>
<reference evidence="2" key="1">
    <citation type="submission" date="2023-07" db="EMBL/GenBank/DDBJ databases">
        <title>The genome sequence of Rhodocytophaga aerolata KACC 12507.</title>
        <authorList>
            <person name="Zhang X."/>
        </authorList>
    </citation>
    <scope>NUCLEOTIDE SEQUENCE</scope>
    <source>
        <strain evidence="2">KACC 12507</strain>
    </source>
</reference>
<dbReference type="Proteomes" id="UP001168528">
    <property type="component" value="Unassembled WGS sequence"/>
</dbReference>